<dbReference type="AlphaFoldDB" id="A0A6A6BZ74"/>
<organism evidence="2 3">
    <name type="scientific">Zasmidium cellare ATCC 36951</name>
    <dbReference type="NCBI Taxonomy" id="1080233"/>
    <lineage>
        <taxon>Eukaryota</taxon>
        <taxon>Fungi</taxon>
        <taxon>Dikarya</taxon>
        <taxon>Ascomycota</taxon>
        <taxon>Pezizomycotina</taxon>
        <taxon>Dothideomycetes</taxon>
        <taxon>Dothideomycetidae</taxon>
        <taxon>Mycosphaerellales</taxon>
        <taxon>Mycosphaerellaceae</taxon>
        <taxon>Zasmidium</taxon>
    </lineage>
</organism>
<dbReference type="EMBL" id="ML993648">
    <property type="protein sequence ID" value="KAF2158829.1"/>
    <property type="molecule type" value="Genomic_DNA"/>
</dbReference>
<feature type="region of interest" description="Disordered" evidence="1">
    <location>
        <begin position="185"/>
        <end position="215"/>
    </location>
</feature>
<reference evidence="2" key="1">
    <citation type="journal article" date="2020" name="Stud. Mycol.">
        <title>101 Dothideomycetes genomes: a test case for predicting lifestyles and emergence of pathogens.</title>
        <authorList>
            <person name="Haridas S."/>
            <person name="Albert R."/>
            <person name="Binder M."/>
            <person name="Bloem J."/>
            <person name="Labutti K."/>
            <person name="Salamov A."/>
            <person name="Andreopoulos B."/>
            <person name="Baker S."/>
            <person name="Barry K."/>
            <person name="Bills G."/>
            <person name="Bluhm B."/>
            <person name="Cannon C."/>
            <person name="Castanera R."/>
            <person name="Culley D."/>
            <person name="Daum C."/>
            <person name="Ezra D."/>
            <person name="Gonzalez J."/>
            <person name="Henrissat B."/>
            <person name="Kuo A."/>
            <person name="Liang C."/>
            <person name="Lipzen A."/>
            <person name="Lutzoni F."/>
            <person name="Magnuson J."/>
            <person name="Mondo S."/>
            <person name="Nolan M."/>
            <person name="Ohm R."/>
            <person name="Pangilinan J."/>
            <person name="Park H.-J."/>
            <person name="Ramirez L."/>
            <person name="Alfaro M."/>
            <person name="Sun H."/>
            <person name="Tritt A."/>
            <person name="Yoshinaga Y."/>
            <person name="Zwiers L.-H."/>
            <person name="Turgeon B."/>
            <person name="Goodwin S."/>
            <person name="Spatafora J."/>
            <person name="Crous P."/>
            <person name="Grigoriev I."/>
        </authorList>
    </citation>
    <scope>NUCLEOTIDE SEQUENCE</scope>
    <source>
        <strain evidence="2">ATCC 36951</strain>
    </source>
</reference>
<keyword evidence="3" id="KW-1185">Reference proteome</keyword>
<name>A0A6A6BZ74_ZASCE</name>
<protein>
    <submittedName>
        <fullName evidence="2">Uncharacterized protein</fullName>
    </submittedName>
</protein>
<dbReference type="GeneID" id="54567987"/>
<evidence type="ECO:0000313" key="2">
    <source>
        <dbReference type="EMBL" id="KAF2158829.1"/>
    </source>
</evidence>
<dbReference type="Proteomes" id="UP000799537">
    <property type="component" value="Unassembled WGS sequence"/>
</dbReference>
<dbReference type="RefSeq" id="XP_033659718.1">
    <property type="nucleotide sequence ID" value="XM_033814715.1"/>
</dbReference>
<evidence type="ECO:0000313" key="3">
    <source>
        <dbReference type="Proteomes" id="UP000799537"/>
    </source>
</evidence>
<sequence>MIRLWMKEVGLAVTATADNDIAQQLSPAGDTLHSPLAMKRFYESARSDTTPFRRTVEYVEVLSRLSSSFEVVGTLKSGVLVFERGGRSSGVCNDIDINGMRRGQSILRLTQRVYRRIDPLRSLLEVFSRSSTTFQVSFTLSGRLIAKEGYNSNQDVISFALKFAVHHNGITILLVEFSNAFHPQRRSYGRGGQQRSSLQQQHHRTPPPSGRRSTESRRVITLLIVCCPSQRCSHPPLHFFQPLSHLGAEPQRFRGNSASGDIAAIKATAQMRGFAQLLSSAKFTQAFTARLKGLEKFHMPFTSPFHRQAGSCPAAATPAGGIVARERLLDDRRLHNVRGLQMSLEVCMFAIKVWRDSSTHLEASFTDRRPLTDVQSQQLHPAISSQDEHGSKGAFYAVIEDADNSLKVLTITSKIWRDSSSLLQAPSTDRTSFNRHPTQPHYLAISIATAQPLDNSHWRLDEGLDKSLSLSTIIPKTSGDIVAGGGSHHNKRSGKVEPIETSLEHLKSDMKPYTFANDIVDSEHRSDNCLTGAVQTVRLP</sequence>
<gene>
    <name evidence="2" type="ORF">M409DRAFT_61334</name>
</gene>
<accession>A0A6A6BZ74</accession>
<proteinExistence type="predicted"/>
<evidence type="ECO:0000256" key="1">
    <source>
        <dbReference type="SAM" id="MobiDB-lite"/>
    </source>
</evidence>